<dbReference type="InterPro" id="IPR000550">
    <property type="entry name" value="Hppk"/>
</dbReference>
<dbReference type="RefSeq" id="WP_144163282.1">
    <property type="nucleotide sequence ID" value="NZ_CAUPKR010000021.1"/>
</dbReference>
<dbReference type="EMBL" id="JAHLZF010000003">
    <property type="protein sequence ID" value="MBU6080150.1"/>
    <property type="molecule type" value="Genomic_DNA"/>
</dbReference>
<organism evidence="10 11">
    <name type="scientific">Allobacillus halotolerans</name>
    <dbReference type="NCBI Taxonomy" id="570278"/>
    <lineage>
        <taxon>Bacteria</taxon>
        <taxon>Bacillati</taxon>
        <taxon>Bacillota</taxon>
        <taxon>Bacilli</taxon>
        <taxon>Bacillales</taxon>
        <taxon>Bacillaceae</taxon>
        <taxon>Allobacillus</taxon>
    </lineage>
</organism>
<evidence type="ECO:0000256" key="6">
    <source>
        <dbReference type="ARBA" id="ARBA00022777"/>
    </source>
</evidence>
<evidence type="ECO:0000256" key="3">
    <source>
        <dbReference type="ARBA" id="ARBA00013253"/>
    </source>
</evidence>
<accession>A0ABS6GNC3</accession>
<dbReference type="SUPFAM" id="SSF55083">
    <property type="entry name" value="6-hydroxymethyl-7,8-dihydropterin pyrophosphokinase, HPPK"/>
    <property type="match status" value="1"/>
</dbReference>
<dbReference type="CDD" id="cd00483">
    <property type="entry name" value="HPPK"/>
    <property type="match status" value="1"/>
</dbReference>
<protein>
    <recommendedName>
        <fullName evidence="3">2-amino-4-hydroxy-6-hydroxymethyldihydropteridine diphosphokinase</fullName>
        <ecNumber evidence="3">2.7.6.3</ecNumber>
    </recommendedName>
</protein>
<keyword evidence="5" id="KW-0547">Nucleotide-binding</keyword>
<keyword evidence="4 10" id="KW-0808">Transferase</keyword>
<reference evidence="10 11" key="1">
    <citation type="journal article" date="2011" name="Int. J. Syst. Evol. Microbiol.">
        <title>Allobacillus halotolerans gen. nov., sp. nov. isolated from shrimp paste.</title>
        <authorList>
            <person name="Sheu S.Y."/>
            <person name="Arun A.B."/>
            <person name="Jiang S.R."/>
            <person name="Young C.C."/>
            <person name="Chen W.M."/>
        </authorList>
    </citation>
    <scope>NUCLEOTIDE SEQUENCE [LARGE SCALE GENOMIC DNA]</scope>
    <source>
        <strain evidence="10 11">LMG 24826</strain>
    </source>
</reference>
<name>A0ABS6GNC3_9BACI</name>
<gene>
    <name evidence="10" type="primary">folK</name>
    <name evidence="10" type="ORF">KQ486_03905</name>
</gene>
<evidence type="ECO:0000256" key="4">
    <source>
        <dbReference type="ARBA" id="ARBA00022679"/>
    </source>
</evidence>
<dbReference type="Gene3D" id="3.30.70.560">
    <property type="entry name" value="7,8-Dihydro-6-hydroxymethylpterin-pyrophosphokinase HPPK"/>
    <property type="match status" value="1"/>
</dbReference>
<comment type="caution">
    <text evidence="10">The sequence shown here is derived from an EMBL/GenBank/DDBJ whole genome shotgun (WGS) entry which is preliminary data.</text>
</comment>
<dbReference type="PANTHER" id="PTHR43071:SF1">
    <property type="entry name" value="2-AMINO-4-HYDROXY-6-HYDROXYMETHYLDIHYDROPTERIDINE PYROPHOSPHOKINASE"/>
    <property type="match status" value="1"/>
</dbReference>
<evidence type="ECO:0000256" key="8">
    <source>
        <dbReference type="ARBA" id="ARBA00022909"/>
    </source>
</evidence>
<evidence type="ECO:0000256" key="7">
    <source>
        <dbReference type="ARBA" id="ARBA00022840"/>
    </source>
</evidence>
<dbReference type="EC" id="2.7.6.3" evidence="3"/>
<dbReference type="GO" id="GO:0003848">
    <property type="term" value="F:2-amino-4-hydroxy-6-hydroxymethyldihydropteridine diphosphokinase activity"/>
    <property type="evidence" value="ECO:0007669"/>
    <property type="project" value="UniProtKB-EC"/>
</dbReference>
<dbReference type="PROSITE" id="PS00794">
    <property type="entry name" value="HPPK"/>
    <property type="match status" value="1"/>
</dbReference>
<keyword evidence="6" id="KW-0418">Kinase</keyword>
<proteinExistence type="predicted"/>
<keyword evidence="7" id="KW-0067">ATP-binding</keyword>
<evidence type="ECO:0000256" key="2">
    <source>
        <dbReference type="ARBA" id="ARBA00005051"/>
    </source>
</evidence>
<keyword evidence="11" id="KW-1185">Reference proteome</keyword>
<evidence type="ECO:0000256" key="5">
    <source>
        <dbReference type="ARBA" id="ARBA00022741"/>
    </source>
</evidence>
<dbReference type="Proteomes" id="UP000812672">
    <property type="component" value="Unassembled WGS sequence"/>
</dbReference>
<dbReference type="InterPro" id="IPR035907">
    <property type="entry name" value="Hppk_sf"/>
</dbReference>
<dbReference type="Pfam" id="PF01288">
    <property type="entry name" value="HPPK"/>
    <property type="match status" value="1"/>
</dbReference>
<keyword evidence="8" id="KW-0289">Folate biosynthesis</keyword>
<dbReference type="PANTHER" id="PTHR43071">
    <property type="entry name" value="2-AMINO-4-HYDROXY-6-HYDROXYMETHYLDIHYDROPTERIDINE PYROPHOSPHOKINASE"/>
    <property type="match status" value="1"/>
</dbReference>
<sequence>MKHRAFIALGANIPPKEHYLSEALGKLEADAFVEMIHQSAVYETAPVGYTDQDYFLNMVVEIKTDYTPSELLTACQSIEQSLGRRRTIKNGPRTIDLDILVYENKTLQSEQLTIPHPRMKERAFVLVPLAEIDESIEIDGKQVREYVSKLPQDDLADVRKRETN</sequence>
<evidence type="ECO:0000256" key="1">
    <source>
        <dbReference type="ARBA" id="ARBA00000198"/>
    </source>
</evidence>
<evidence type="ECO:0000259" key="9">
    <source>
        <dbReference type="PROSITE" id="PS00794"/>
    </source>
</evidence>
<comment type="catalytic activity">
    <reaction evidence="1">
        <text>6-hydroxymethyl-7,8-dihydropterin + ATP = (7,8-dihydropterin-6-yl)methyl diphosphate + AMP + H(+)</text>
        <dbReference type="Rhea" id="RHEA:11412"/>
        <dbReference type="ChEBI" id="CHEBI:15378"/>
        <dbReference type="ChEBI" id="CHEBI:30616"/>
        <dbReference type="ChEBI" id="CHEBI:44841"/>
        <dbReference type="ChEBI" id="CHEBI:72950"/>
        <dbReference type="ChEBI" id="CHEBI:456215"/>
        <dbReference type="EC" id="2.7.6.3"/>
    </reaction>
</comment>
<evidence type="ECO:0000313" key="11">
    <source>
        <dbReference type="Proteomes" id="UP000812672"/>
    </source>
</evidence>
<evidence type="ECO:0000313" key="10">
    <source>
        <dbReference type="EMBL" id="MBU6080150.1"/>
    </source>
</evidence>
<comment type="pathway">
    <text evidence="2">Cofactor biosynthesis; tetrahydrofolate biosynthesis; 2-amino-4-hydroxy-6-hydroxymethyl-7,8-dihydropteridine diphosphate from 7,8-dihydroneopterin triphosphate: step 4/4.</text>
</comment>
<feature type="domain" description="7,8-dihydro-6-hydroxymethylpterin-pyrophosphokinase" evidence="9">
    <location>
        <begin position="89"/>
        <end position="100"/>
    </location>
</feature>
<dbReference type="NCBIfam" id="TIGR01498">
    <property type="entry name" value="folK"/>
    <property type="match status" value="1"/>
</dbReference>